<keyword evidence="6 9" id="KW-0904">Protein phosphatase</keyword>
<dbReference type="Proteomes" id="UP000799437">
    <property type="component" value="Unassembled WGS sequence"/>
</dbReference>
<dbReference type="GeneID" id="54486632"/>
<feature type="region of interest" description="Disordered" evidence="10">
    <location>
        <begin position="730"/>
        <end position="750"/>
    </location>
</feature>
<dbReference type="GO" id="GO:0046872">
    <property type="term" value="F:metal ion binding"/>
    <property type="evidence" value="ECO:0007669"/>
    <property type="project" value="UniProtKB-KW"/>
</dbReference>
<feature type="region of interest" description="Disordered" evidence="10">
    <location>
        <begin position="636"/>
        <end position="683"/>
    </location>
</feature>
<comment type="similarity">
    <text evidence="9">Belongs to the PP2C family.</text>
</comment>
<evidence type="ECO:0000256" key="6">
    <source>
        <dbReference type="ARBA" id="ARBA00022912"/>
    </source>
</evidence>
<dbReference type="Gene3D" id="3.60.40.10">
    <property type="entry name" value="PPM-type phosphatase domain"/>
    <property type="match status" value="2"/>
</dbReference>
<dbReference type="InterPro" id="IPR036457">
    <property type="entry name" value="PPM-type-like_dom_sf"/>
</dbReference>
<dbReference type="EMBL" id="ML996574">
    <property type="protein sequence ID" value="KAF2756965.1"/>
    <property type="molecule type" value="Genomic_DNA"/>
</dbReference>
<evidence type="ECO:0000256" key="8">
    <source>
        <dbReference type="ARBA" id="ARBA00023136"/>
    </source>
</evidence>
<dbReference type="PROSITE" id="PS01032">
    <property type="entry name" value="PPM_1"/>
    <property type="match status" value="1"/>
</dbReference>
<reference evidence="13" key="1">
    <citation type="journal article" date="2020" name="Stud. Mycol.">
        <title>101 Dothideomycetes genomes: a test case for predicting lifestyles and emergence of pathogens.</title>
        <authorList>
            <person name="Haridas S."/>
            <person name="Albert R."/>
            <person name="Binder M."/>
            <person name="Bloem J."/>
            <person name="Labutti K."/>
            <person name="Salamov A."/>
            <person name="Andreopoulos B."/>
            <person name="Baker S."/>
            <person name="Barry K."/>
            <person name="Bills G."/>
            <person name="Bluhm B."/>
            <person name="Cannon C."/>
            <person name="Castanera R."/>
            <person name="Culley D."/>
            <person name="Daum C."/>
            <person name="Ezra D."/>
            <person name="Gonzalez J."/>
            <person name="Henrissat B."/>
            <person name="Kuo A."/>
            <person name="Liang C."/>
            <person name="Lipzen A."/>
            <person name="Lutzoni F."/>
            <person name="Magnuson J."/>
            <person name="Mondo S."/>
            <person name="Nolan M."/>
            <person name="Ohm R."/>
            <person name="Pangilinan J."/>
            <person name="Park H.-J."/>
            <person name="Ramirez L."/>
            <person name="Alfaro M."/>
            <person name="Sun H."/>
            <person name="Tritt A."/>
            <person name="Yoshinaga Y."/>
            <person name="Zwiers L.-H."/>
            <person name="Turgeon B."/>
            <person name="Goodwin S."/>
            <person name="Spatafora J."/>
            <person name="Crous P."/>
            <person name="Grigoriev I."/>
        </authorList>
    </citation>
    <scope>NUCLEOTIDE SEQUENCE</scope>
    <source>
        <strain evidence="13">CBS 121739</strain>
    </source>
</reference>
<dbReference type="PROSITE" id="PS51746">
    <property type="entry name" value="PPM_2"/>
    <property type="match status" value="1"/>
</dbReference>
<keyword evidence="3 11" id="KW-0812">Transmembrane</keyword>
<feature type="region of interest" description="Disordered" evidence="10">
    <location>
        <begin position="1"/>
        <end position="41"/>
    </location>
</feature>
<evidence type="ECO:0000256" key="2">
    <source>
        <dbReference type="ARBA" id="ARBA00022448"/>
    </source>
</evidence>
<dbReference type="AlphaFoldDB" id="A0A6A6W330"/>
<protein>
    <submittedName>
        <fullName evidence="13">Protein serine/threonine phosphatase 2C</fullName>
    </submittedName>
</protein>
<dbReference type="Pfam" id="PF00481">
    <property type="entry name" value="PP2C"/>
    <property type="match status" value="1"/>
</dbReference>
<feature type="domain" description="PPM-type phosphatase" evidence="12">
    <location>
        <begin position="560"/>
        <end position="988"/>
    </location>
</feature>
<dbReference type="SUPFAM" id="SSF103473">
    <property type="entry name" value="MFS general substrate transporter"/>
    <property type="match status" value="2"/>
</dbReference>
<keyword evidence="8 11" id="KW-0472">Membrane</keyword>
<feature type="transmembrane region" description="Helical" evidence="11">
    <location>
        <begin position="53"/>
        <end position="73"/>
    </location>
</feature>
<sequence length="1023" mass="111042">MIMSSQVANDEEACAAPSPSIPHNALPHMNTPNKEAEPNDAPHSIFSTTQKRWIASLASFGAMFSTLSSYVYFPALVPMASDFDVSVTLINLTVTSYLIVAGVAPAFMGDIADQRGRRPAYLLMYMLVVVANLGIALVKNYPGLFVLRMIQSAGASGSYGAAYGVIADVTTLEERGGYVGIIIFLLDISALCYGRSNFVLWNCLQSGRLLDYRIKSFTATSSVVGSPSHCEGVSLGDTEVEDSRVSMADGHPRESDSPSTSGKHAPSSKRKNNDSPGNDISDFPIEEARFTMENSLILISVASTVGYGVSLMMRAFLTGAATSSLFTMCCTILTDLNPDRPATVQASYNLIRCIGAGAGIASQQPLLDAVGSGWCFAIYAVLLLLGAPLVWVLKTHGMSWRKAEKIRRSQSAHNAAGLLFLLAMPNFLRHLPPCSNVRGSQLVGRPSLQSPAIRSFHDYFITHIPSSSMHPDSRTRAGPHHKLPRDKSVPHNAEDKGRLPAAMVGASREMTVVRIPIRSAKHHFGASLSRGTRPYNEDAFQAGTIEIPAFARRRPMSLTRSSKDSEVAAGSVREGGDPQVFYFGVFDGHGGSECSNWLREQLHLYVEEGAGLFELESTLNLKDKQDRMYGWLGVEKASKSRSEEPRGADVVDFGKGGVKPSSTEVKEPKSNANEEPPETNASFVQSDNIQNAEELEKQLVHQWKELVGGYYRRFKPEFFSEVVGGQGHTLSAGAEERRQPRRSSLHDDQEHGLGLETVLEYAFLKADYDFVSAQAAKKDEKEDSVAADRAINADDVLHNPFAAPKNIGGPQRFRGGSTCSIALVSTPTPSPFWHPASPSTIITAHCGDTRILLCSTSTGQPVPLTTNHHPSDPHEAARMRRYAATFVTDSFGEERVSGLANTRAFGDIASKRIGVSAEPEVRRIEVAPAEYSFMVLMSDGVSGQLEDQEVLDIVKEAKTPEQGARDVVTFATAITNDADNATCLVVRLGGWERRSEGGLGSMGTKEMRDWKKTEAESPRGRRG</sequence>
<evidence type="ECO:0000256" key="9">
    <source>
        <dbReference type="RuleBase" id="RU003465"/>
    </source>
</evidence>
<evidence type="ECO:0000256" key="11">
    <source>
        <dbReference type="SAM" id="Phobius"/>
    </source>
</evidence>
<dbReference type="GO" id="GO:0004721">
    <property type="term" value="F:phosphoprotein phosphatase activity"/>
    <property type="evidence" value="ECO:0007669"/>
    <property type="project" value="UniProtKB-KW"/>
</dbReference>
<feature type="transmembrane region" description="Helical" evidence="11">
    <location>
        <begin position="176"/>
        <end position="194"/>
    </location>
</feature>
<dbReference type="GO" id="GO:0005886">
    <property type="term" value="C:plasma membrane"/>
    <property type="evidence" value="ECO:0007669"/>
    <property type="project" value="TreeGrafter"/>
</dbReference>
<evidence type="ECO:0000256" key="4">
    <source>
        <dbReference type="ARBA" id="ARBA00022723"/>
    </source>
</evidence>
<dbReference type="InterPro" id="IPR011701">
    <property type="entry name" value="MFS"/>
</dbReference>
<evidence type="ECO:0000256" key="7">
    <source>
        <dbReference type="ARBA" id="ARBA00022989"/>
    </source>
</evidence>
<feature type="compositionally biased region" description="Basic and acidic residues" evidence="10">
    <location>
        <begin position="734"/>
        <end position="750"/>
    </location>
</feature>
<evidence type="ECO:0000256" key="1">
    <source>
        <dbReference type="ARBA" id="ARBA00004141"/>
    </source>
</evidence>
<dbReference type="SMART" id="SM00332">
    <property type="entry name" value="PP2Cc"/>
    <property type="match status" value="1"/>
</dbReference>
<dbReference type="SUPFAM" id="SSF81606">
    <property type="entry name" value="PP2C-like"/>
    <property type="match status" value="1"/>
</dbReference>
<dbReference type="InterPro" id="IPR000222">
    <property type="entry name" value="PP2C_BS"/>
</dbReference>
<feature type="region of interest" description="Disordered" evidence="10">
    <location>
        <begin position="996"/>
        <end position="1023"/>
    </location>
</feature>
<evidence type="ECO:0000256" key="10">
    <source>
        <dbReference type="SAM" id="MobiDB-lite"/>
    </source>
</evidence>
<dbReference type="InterPro" id="IPR036259">
    <property type="entry name" value="MFS_trans_sf"/>
</dbReference>
<dbReference type="RefSeq" id="XP_033599416.1">
    <property type="nucleotide sequence ID" value="XM_033745578.1"/>
</dbReference>
<gene>
    <name evidence="13" type="ORF">EJ05DRAFT_486966</name>
</gene>
<feature type="compositionally biased region" description="Basic and acidic residues" evidence="10">
    <location>
        <begin position="636"/>
        <end position="649"/>
    </location>
</feature>
<keyword evidence="14" id="KW-1185">Reference proteome</keyword>
<feature type="compositionally biased region" description="Basic and acidic residues" evidence="10">
    <location>
        <begin position="485"/>
        <end position="495"/>
    </location>
</feature>
<proteinExistence type="inferred from homology"/>
<keyword evidence="2" id="KW-0813">Transport</keyword>
<accession>A0A6A6W330</accession>
<feature type="transmembrane region" description="Helical" evidence="11">
    <location>
        <begin position="120"/>
        <end position="138"/>
    </location>
</feature>
<dbReference type="OrthoDB" id="416093at2759"/>
<feature type="transmembrane region" description="Helical" evidence="11">
    <location>
        <begin position="296"/>
        <end position="317"/>
    </location>
</feature>
<dbReference type="Gene3D" id="1.20.1720.10">
    <property type="entry name" value="Multidrug resistance protein D"/>
    <property type="match status" value="1"/>
</dbReference>
<evidence type="ECO:0000256" key="3">
    <source>
        <dbReference type="ARBA" id="ARBA00022692"/>
    </source>
</evidence>
<organism evidence="13 14">
    <name type="scientific">Pseudovirgaria hyperparasitica</name>
    <dbReference type="NCBI Taxonomy" id="470096"/>
    <lineage>
        <taxon>Eukaryota</taxon>
        <taxon>Fungi</taxon>
        <taxon>Dikarya</taxon>
        <taxon>Ascomycota</taxon>
        <taxon>Pezizomycotina</taxon>
        <taxon>Dothideomycetes</taxon>
        <taxon>Dothideomycetes incertae sedis</taxon>
        <taxon>Acrospermales</taxon>
        <taxon>Acrospermaceae</taxon>
        <taxon>Pseudovirgaria</taxon>
    </lineage>
</organism>
<dbReference type="GO" id="GO:0022857">
    <property type="term" value="F:transmembrane transporter activity"/>
    <property type="evidence" value="ECO:0007669"/>
    <property type="project" value="InterPro"/>
</dbReference>
<dbReference type="PANTHER" id="PTHR23502">
    <property type="entry name" value="MAJOR FACILITATOR SUPERFAMILY"/>
    <property type="match status" value="1"/>
</dbReference>
<dbReference type="Pfam" id="PF07690">
    <property type="entry name" value="MFS_1"/>
    <property type="match status" value="1"/>
</dbReference>
<dbReference type="PANTHER" id="PTHR23502:SF51">
    <property type="entry name" value="QUINIDINE RESISTANCE PROTEIN 1-RELATED"/>
    <property type="match status" value="1"/>
</dbReference>
<evidence type="ECO:0000256" key="5">
    <source>
        <dbReference type="ARBA" id="ARBA00022801"/>
    </source>
</evidence>
<feature type="region of interest" description="Disordered" evidence="10">
    <location>
        <begin position="467"/>
        <end position="495"/>
    </location>
</feature>
<name>A0A6A6W330_9PEZI</name>
<feature type="transmembrane region" description="Helical" evidence="11">
    <location>
        <begin position="371"/>
        <end position="393"/>
    </location>
</feature>
<feature type="transmembrane region" description="Helical" evidence="11">
    <location>
        <begin position="414"/>
        <end position="431"/>
    </location>
</feature>
<feature type="compositionally biased region" description="Basic and acidic residues" evidence="10">
    <location>
        <begin position="1005"/>
        <end position="1023"/>
    </location>
</feature>
<keyword evidence="7 11" id="KW-1133">Transmembrane helix</keyword>
<keyword evidence="4" id="KW-0479">Metal-binding</keyword>
<evidence type="ECO:0000313" key="14">
    <source>
        <dbReference type="Proteomes" id="UP000799437"/>
    </source>
</evidence>
<keyword evidence="5 9" id="KW-0378">Hydrolase</keyword>
<comment type="subcellular location">
    <subcellularLocation>
        <location evidence="1">Membrane</location>
        <topology evidence="1">Multi-pass membrane protein</topology>
    </subcellularLocation>
</comment>
<evidence type="ECO:0000259" key="12">
    <source>
        <dbReference type="PROSITE" id="PS51746"/>
    </source>
</evidence>
<feature type="region of interest" description="Disordered" evidence="10">
    <location>
        <begin position="241"/>
        <end position="278"/>
    </location>
</feature>
<feature type="transmembrane region" description="Helical" evidence="11">
    <location>
        <begin position="85"/>
        <end position="108"/>
    </location>
</feature>
<dbReference type="CDD" id="cd00143">
    <property type="entry name" value="PP2Cc"/>
    <property type="match status" value="1"/>
</dbReference>
<evidence type="ECO:0000313" key="13">
    <source>
        <dbReference type="EMBL" id="KAF2756965.1"/>
    </source>
</evidence>
<dbReference type="InterPro" id="IPR001932">
    <property type="entry name" value="PPM-type_phosphatase-like_dom"/>
</dbReference>